<accession>A0A450SDL7</accession>
<dbReference type="PROSITE" id="PS51257">
    <property type="entry name" value="PROKAR_LIPOPROTEIN"/>
    <property type="match status" value="1"/>
</dbReference>
<feature type="domain" description="Cytochrome c" evidence="8">
    <location>
        <begin position="21"/>
        <end position="101"/>
    </location>
</feature>
<keyword evidence="7" id="KW-0732">Signal</keyword>
<dbReference type="InterPro" id="IPR009056">
    <property type="entry name" value="Cyt_c-like_dom"/>
</dbReference>
<name>A0A450SDL7_9GAMM</name>
<reference evidence="9" key="1">
    <citation type="submission" date="2019-02" db="EMBL/GenBank/DDBJ databases">
        <authorList>
            <person name="Gruber-Vodicka R. H."/>
            <person name="Seah K. B. B."/>
        </authorList>
    </citation>
    <scope>NUCLEOTIDE SEQUENCE</scope>
    <source>
        <strain evidence="10">BECK_DK161</strain>
        <strain evidence="9">BECK_DK47</strain>
    </source>
</reference>
<dbReference type="SUPFAM" id="SSF46626">
    <property type="entry name" value="Cytochrome c"/>
    <property type="match status" value="1"/>
</dbReference>
<evidence type="ECO:0000313" key="10">
    <source>
        <dbReference type="EMBL" id="VFJ52207.1"/>
    </source>
</evidence>
<feature type="chain" id="PRO_5033432430" evidence="7">
    <location>
        <begin position="20"/>
        <end position="102"/>
    </location>
</feature>
<keyword evidence="4" id="KW-0249">Electron transport</keyword>
<dbReference type="InterPro" id="IPR036909">
    <property type="entry name" value="Cyt_c-like_dom_sf"/>
</dbReference>
<proteinExistence type="predicted"/>
<dbReference type="AlphaFoldDB" id="A0A450SDL7"/>
<dbReference type="EMBL" id="CAADEY010000035">
    <property type="protein sequence ID" value="VFJ52207.1"/>
    <property type="molecule type" value="Genomic_DNA"/>
</dbReference>
<protein>
    <submittedName>
        <fullName evidence="9">Cytochrome c5</fullName>
    </submittedName>
</protein>
<dbReference type="PRINTS" id="PR00607">
    <property type="entry name" value="CYTCHROMECIE"/>
</dbReference>
<dbReference type="PROSITE" id="PS51007">
    <property type="entry name" value="CYTC"/>
    <property type="match status" value="1"/>
</dbReference>
<dbReference type="GO" id="GO:0009055">
    <property type="term" value="F:electron transfer activity"/>
    <property type="evidence" value="ECO:0007669"/>
    <property type="project" value="InterPro"/>
</dbReference>
<evidence type="ECO:0000256" key="4">
    <source>
        <dbReference type="ARBA" id="ARBA00022982"/>
    </source>
</evidence>
<evidence type="ECO:0000313" key="9">
    <source>
        <dbReference type="EMBL" id="VFJ50687.1"/>
    </source>
</evidence>
<dbReference type="GO" id="GO:0005506">
    <property type="term" value="F:iron ion binding"/>
    <property type="evidence" value="ECO:0007669"/>
    <property type="project" value="InterPro"/>
</dbReference>
<feature type="signal peptide" evidence="7">
    <location>
        <begin position="1"/>
        <end position="19"/>
    </location>
</feature>
<organism evidence="9">
    <name type="scientific">Candidatus Kentrum sp. DK</name>
    <dbReference type="NCBI Taxonomy" id="2126562"/>
    <lineage>
        <taxon>Bacteria</taxon>
        <taxon>Pseudomonadati</taxon>
        <taxon>Pseudomonadota</taxon>
        <taxon>Gammaproteobacteria</taxon>
        <taxon>Candidatus Kentrum</taxon>
    </lineage>
</organism>
<keyword evidence="5 6" id="KW-0408">Iron</keyword>
<dbReference type="GO" id="GO:0020037">
    <property type="term" value="F:heme binding"/>
    <property type="evidence" value="ECO:0007669"/>
    <property type="project" value="InterPro"/>
</dbReference>
<evidence type="ECO:0000256" key="1">
    <source>
        <dbReference type="ARBA" id="ARBA00022448"/>
    </source>
</evidence>
<gene>
    <name evidence="9" type="ORF">BECKDK2373B_GA0170837_103013</name>
    <name evidence="10" type="ORF">BECKDK2373C_GA0170839_103519</name>
</gene>
<sequence>MRRIIAIATGAVFLTVAVACTRTTAGQLLYDQQCSACHARGVAGAPIPGNKDAWARRIAKGIEALYASALNGLNTMPPRGGKVGATDEEIKAAVDYMVSRSQ</sequence>
<dbReference type="Pfam" id="PF13442">
    <property type="entry name" value="Cytochrome_CBB3"/>
    <property type="match status" value="1"/>
</dbReference>
<keyword evidence="3 6" id="KW-0479">Metal-binding</keyword>
<evidence type="ECO:0000256" key="7">
    <source>
        <dbReference type="SAM" id="SignalP"/>
    </source>
</evidence>
<dbReference type="PANTHER" id="PTHR40942:SF4">
    <property type="entry name" value="CYTOCHROME C5"/>
    <property type="match status" value="1"/>
</dbReference>
<evidence type="ECO:0000256" key="5">
    <source>
        <dbReference type="ARBA" id="ARBA00023004"/>
    </source>
</evidence>
<evidence type="ECO:0000256" key="2">
    <source>
        <dbReference type="ARBA" id="ARBA00022617"/>
    </source>
</evidence>
<keyword evidence="1" id="KW-0813">Transport</keyword>
<dbReference type="EMBL" id="CAADEX010000030">
    <property type="protein sequence ID" value="VFJ50687.1"/>
    <property type="molecule type" value="Genomic_DNA"/>
</dbReference>
<evidence type="ECO:0000256" key="3">
    <source>
        <dbReference type="ARBA" id="ARBA00022723"/>
    </source>
</evidence>
<dbReference type="PANTHER" id="PTHR40942">
    <property type="match status" value="1"/>
</dbReference>
<evidence type="ECO:0000259" key="8">
    <source>
        <dbReference type="PROSITE" id="PS51007"/>
    </source>
</evidence>
<keyword evidence="2 6" id="KW-0349">Heme</keyword>
<evidence type="ECO:0000256" key="6">
    <source>
        <dbReference type="PROSITE-ProRule" id="PRU00433"/>
    </source>
</evidence>
<dbReference type="Gene3D" id="1.10.760.10">
    <property type="entry name" value="Cytochrome c-like domain"/>
    <property type="match status" value="1"/>
</dbReference>
<dbReference type="InterPro" id="IPR002323">
    <property type="entry name" value="Cyt_CIE"/>
</dbReference>